<keyword evidence="1" id="KW-1133">Transmembrane helix</keyword>
<dbReference type="KEGG" id="bic:LMTR13_14155"/>
<dbReference type="EMBL" id="CP016428">
    <property type="protein sequence ID" value="ANW01145.1"/>
    <property type="molecule type" value="Genomic_DNA"/>
</dbReference>
<dbReference type="AlphaFoldDB" id="A0A1B1UEI6"/>
<dbReference type="OrthoDB" id="8242383at2"/>
<dbReference type="RefSeq" id="WP_065728413.1">
    <property type="nucleotide sequence ID" value="NZ_CP016428.1"/>
</dbReference>
<dbReference type="Proteomes" id="UP000092839">
    <property type="component" value="Chromosome"/>
</dbReference>
<proteinExistence type="predicted"/>
<evidence type="ECO:0008006" key="4">
    <source>
        <dbReference type="Google" id="ProtNLM"/>
    </source>
</evidence>
<evidence type="ECO:0000313" key="2">
    <source>
        <dbReference type="EMBL" id="ANW01145.1"/>
    </source>
</evidence>
<name>A0A1B1UEI6_9BRAD</name>
<protein>
    <recommendedName>
        <fullName evidence="4">Cbb3-type cytochrome oxidase assembly protein CcoS</fullName>
    </recommendedName>
</protein>
<feature type="transmembrane region" description="Helical" evidence="1">
    <location>
        <begin position="12"/>
        <end position="37"/>
    </location>
</feature>
<keyword evidence="3" id="KW-1185">Reference proteome</keyword>
<reference evidence="2 3" key="1">
    <citation type="submission" date="2016-07" db="EMBL/GenBank/DDBJ databases">
        <title>Complete genome sequence of Bradyrhizobium icense LMTR 13T, a potential inoculant strain isolated from lima bean (Phaseolus lunatus) in Peru.</title>
        <authorList>
            <person name="Ormeno-Orrillo E."/>
            <person name="Duran D."/>
            <person name="Rogel M.A."/>
            <person name="Rey L."/>
            <person name="Imperial J."/>
            <person name="Ruiz-Argueso T."/>
            <person name="Martinez-Romero E."/>
        </authorList>
    </citation>
    <scope>NUCLEOTIDE SEQUENCE [LARGE SCALE GENOMIC DNA]</scope>
    <source>
        <strain evidence="2 3">LMTR 13</strain>
    </source>
</reference>
<accession>A0A1B1UEI6</accession>
<keyword evidence="1" id="KW-0472">Membrane</keyword>
<gene>
    <name evidence="2" type="ORF">LMTR13_14155</name>
</gene>
<sequence length="63" mass="6737">MTIYFEIVGPYIAALMMSLGALCVFIWGVLSGAFSGANDASIRFLQREIGDDGSDAHAKHDGE</sequence>
<evidence type="ECO:0000313" key="3">
    <source>
        <dbReference type="Proteomes" id="UP000092839"/>
    </source>
</evidence>
<organism evidence="2 3">
    <name type="scientific">Bradyrhizobium icense</name>
    <dbReference type="NCBI Taxonomy" id="1274631"/>
    <lineage>
        <taxon>Bacteria</taxon>
        <taxon>Pseudomonadati</taxon>
        <taxon>Pseudomonadota</taxon>
        <taxon>Alphaproteobacteria</taxon>
        <taxon>Hyphomicrobiales</taxon>
        <taxon>Nitrobacteraceae</taxon>
        <taxon>Bradyrhizobium</taxon>
    </lineage>
</organism>
<evidence type="ECO:0000256" key="1">
    <source>
        <dbReference type="SAM" id="Phobius"/>
    </source>
</evidence>
<keyword evidence="1" id="KW-0812">Transmembrane</keyword>